<evidence type="ECO:0000313" key="2">
    <source>
        <dbReference type="Proteomes" id="UP000032142"/>
    </source>
</evidence>
<accession>A0A0B0PTL6</accession>
<reference evidence="2" key="1">
    <citation type="submission" date="2014-09" db="EMBL/GenBank/DDBJ databases">
        <authorList>
            <person name="Mudge J."/>
            <person name="Ramaraj T."/>
            <person name="Lindquist I.E."/>
            <person name="Bharti A.K."/>
            <person name="Sundararajan A."/>
            <person name="Cameron C.T."/>
            <person name="Woodward J.E."/>
            <person name="May G.D."/>
            <person name="Brubaker C."/>
            <person name="Broadhvest J."/>
            <person name="Wilkins T.A."/>
        </authorList>
    </citation>
    <scope>NUCLEOTIDE SEQUENCE</scope>
    <source>
        <strain evidence="2">cv. AKA8401</strain>
    </source>
</reference>
<sequence length="31" mass="3476">MNVCFGNNLLITVSVGVKKGIRWINHVLHVN</sequence>
<proteinExistence type="predicted"/>
<name>A0A0B0PTL6_GOSAR</name>
<gene>
    <name evidence="1" type="ORF">F383_34752</name>
</gene>
<dbReference type="EMBL" id="KN444039">
    <property type="protein sequence ID" value="KHG28202.1"/>
    <property type="molecule type" value="Genomic_DNA"/>
</dbReference>
<dbReference type="Proteomes" id="UP000032142">
    <property type="component" value="Unassembled WGS sequence"/>
</dbReference>
<protein>
    <submittedName>
        <fullName evidence="1">Uncharacterized protein</fullName>
    </submittedName>
</protein>
<keyword evidence="2" id="KW-1185">Reference proteome</keyword>
<dbReference type="AlphaFoldDB" id="A0A0B0PTL6"/>
<evidence type="ECO:0000313" key="1">
    <source>
        <dbReference type="EMBL" id="KHG28202.1"/>
    </source>
</evidence>
<organism evidence="1 2">
    <name type="scientific">Gossypium arboreum</name>
    <name type="common">Tree cotton</name>
    <name type="synonym">Gossypium nanking</name>
    <dbReference type="NCBI Taxonomy" id="29729"/>
    <lineage>
        <taxon>Eukaryota</taxon>
        <taxon>Viridiplantae</taxon>
        <taxon>Streptophyta</taxon>
        <taxon>Embryophyta</taxon>
        <taxon>Tracheophyta</taxon>
        <taxon>Spermatophyta</taxon>
        <taxon>Magnoliopsida</taxon>
        <taxon>eudicotyledons</taxon>
        <taxon>Gunneridae</taxon>
        <taxon>Pentapetalae</taxon>
        <taxon>rosids</taxon>
        <taxon>malvids</taxon>
        <taxon>Malvales</taxon>
        <taxon>Malvaceae</taxon>
        <taxon>Malvoideae</taxon>
        <taxon>Gossypium</taxon>
    </lineage>
</organism>